<evidence type="ECO:0000256" key="1">
    <source>
        <dbReference type="SAM" id="MobiDB-lite"/>
    </source>
</evidence>
<feature type="compositionally biased region" description="Basic and acidic residues" evidence="1">
    <location>
        <begin position="194"/>
        <end position="203"/>
    </location>
</feature>
<comment type="caution">
    <text evidence="2">The sequence shown here is derived from an EMBL/GenBank/DDBJ whole genome shotgun (WGS) entry which is preliminary data.</text>
</comment>
<keyword evidence="3" id="KW-1185">Reference proteome</keyword>
<feature type="compositionally biased region" description="Polar residues" evidence="1">
    <location>
        <begin position="204"/>
        <end position="217"/>
    </location>
</feature>
<organism evidence="2 3">
    <name type="scientific">Coniochaeta hoffmannii</name>
    <dbReference type="NCBI Taxonomy" id="91930"/>
    <lineage>
        <taxon>Eukaryota</taxon>
        <taxon>Fungi</taxon>
        <taxon>Dikarya</taxon>
        <taxon>Ascomycota</taxon>
        <taxon>Pezizomycotina</taxon>
        <taxon>Sordariomycetes</taxon>
        <taxon>Sordariomycetidae</taxon>
        <taxon>Coniochaetales</taxon>
        <taxon>Coniochaetaceae</taxon>
        <taxon>Coniochaeta</taxon>
    </lineage>
</organism>
<dbReference type="Proteomes" id="UP001174691">
    <property type="component" value="Unassembled WGS sequence"/>
</dbReference>
<evidence type="ECO:0000313" key="2">
    <source>
        <dbReference type="EMBL" id="KAJ9148808.1"/>
    </source>
</evidence>
<sequence>MVRTNKYQFPPKLPRDGFDYASCAPLFQDRCADARAVARAMKKGDQDGPLQPAIADKCLEEVFVAARELADHLSLGGGTTLDKFWALVAERVGWGQVLPAVIVAALANHLVEARLRATIENGSASGVEVGLVAVAVDNYVDELRRRGLDRRLPKIDRVAAVADTTTVAVNPSAAALVTAADLVSPLERLTLKRKREEDHEDQSPAKQQKTKAGTTDPSAAAQANPDWENGEVEEDNGAPARAAWELTVALRIK</sequence>
<name>A0AA38RUP3_9PEZI</name>
<dbReference type="EMBL" id="JANBVN010000084">
    <property type="protein sequence ID" value="KAJ9148808.1"/>
    <property type="molecule type" value="Genomic_DNA"/>
</dbReference>
<reference evidence="2" key="1">
    <citation type="submission" date="2022-07" db="EMBL/GenBank/DDBJ databases">
        <title>Fungi with potential for degradation of polypropylene.</title>
        <authorList>
            <person name="Gostincar C."/>
        </authorList>
    </citation>
    <scope>NUCLEOTIDE SEQUENCE</scope>
    <source>
        <strain evidence="2">EXF-13287</strain>
    </source>
</reference>
<proteinExistence type="predicted"/>
<gene>
    <name evidence="2" type="ORF">NKR19_g5846</name>
</gene>
<evidence type="ECO:0000313" key="3">
    <source>
        <dbReference type="Proteomes" id="UP001174691"/>
    </source>
</evidence>
<dbReference type="AlphaFoldDB" id="A0AA38RUP3"/>
<accession>A0AA38RUP3</accession>
<protein>
    <submittedName>
        <fullName evidence="2">Uncharacterized protein</fullName>
    </submittedName>
</protein>
<feature type="region of interest" description="Disordered" evidence="1">
    <location>
        <begin position="193"/>
        <end position="240"/>
    </location>
</feature>